<dbReference type="NCBIfam" id="TIGR00879">
    <property type="entry name" value="SP"/>
    <property type="match status" value="1"/>
</dbReference>
<dbReference type="InterPro" id="IPR005829">
    <property type="entry name" value="Sugar_transporter_CS"/>
</dbReference>
<dbReference type="GO" id="GO:0016020">
    <property type="term" value="C:membrane"/>
    <property type="evidence" value="ECO:0007669"/>
    <property type="project" value="UniProtKB-SubCell"/>
</dbReference>
<gene>
    <name evidence="10" type="ORF">BLGHR1_14719</name>
</gene>
<dbReference type="VEuPathDB" id="FungiDB:BLGHR1_14719"/>
<proteinExistence type="inferred from homology"/>
<dbReference type="PROSITE" id="PS00216">
    <property type="entry name" value="SUGAR_TRANSPORT_1"/>
    <property type="match status" value="1"/>
</dbReference>
<dbReference type="AlphaFoldDB" id="A0A383UWH6"/>
<evidence type="ECO:0000256" key="6">
    <source>
        <dbReference type="ARBA" id="ARBA00023136"/>
    </source>
</evidence>
<dbReference type="SUPFAM" id="SSF103473">
    <property type="entry name" value="MFS general substrate transporter"/>
    <property type="match status" value="1"/>
</dbReference>
<comment type="subcellular location">
    <subcellularLocation>
        <location evidence="1">Membrane</location>
        <topology evidence="1">Multi-pass membrane protein</topology>
    </subcellularLocation>
</comment>
<dbReference type="PANTHER" id="PTHR48022">
    <property type="entry name" value="PLASTIDIC GLUCOSE TRANSPORTER 4"/>
    <property type="match status" value="1"/>
</dbReference>
<feature type="transmembrane region" description="Helical" evidence="8">
    <location>
        <begin position="374"/>
        <end position="402"/>
    </location>
</feature>
<feature type="transmembrane region" description="Helical" evidence="8">
    <location>
        <begin position="123"/>
        <end position="145"/>
    </location>
</feature>
<accession>A0A383UWH6</accession>
<feature type="transmembrane region" description="Helical" evidence="8">
    <location>
        <begin position="446"/>
        <end position="463"/>
    </location>
</feature>
<name>A0A383UWH6_BLUHO</name>
<dbReference type="Proteomes" id="UP000275772">
    <property type="component" value="Unassembled WGS sequence"/>
</dbReference>
<comment type="similarity">
    <text evidence="2 7">Belongs to the major facilitator superfamily. Sugar transporter (TC 2.A.1.1) family.</text>
</comment>
<evidence type="ECO:0000259" key="9">
    <source>
        <dbReference type="PROSITE" id="PS50850"/>
    </source>
</evidence>
<protein>
    <recommendedName>
        <fullName evidence="9">Major facilitator superfamily (MFS) profile domain-containing protein</fullName>
    </recommendedName>
</protein>
<evidence type="ECO:0000256" key="7">
    <source>
        <dbReference type="RuleBase" id="RU003346"/>
    </source>
</evidence>
<keyword evidence="6 8" id="KW-0472">Membrane</keyword>
<feature type="transmembrane region" description="Helical" evidence="8">
    <location>
        <begin position="276"/>
        <end position="292"/>
    </location>
</feature>
<dbReference type="Pfam" id="PF00083">
    <property type="entry name" value="Sugar_tr"/>
    <property type="match status" value="1"/>
</dbReference>
<feature type="domain" description="Major facilitator superfamily (MFS) profile" evidence="9">
    <location>
        <begin position="17"/>
        <end position="467"/>
    </location>
</feature>
<dbReference type="InterPro" id="IPR050360">
    <property type="entry name" value="MFS_Sugar_Transporters"/>
</dbReference>
<evidence type="ECO:0000313" key="11">
    <source>
        <dbReference type="Proteomes" id="UP000275772"/>
    </source>
</evidence>
<sequence length="520" mass="57277">MIFLQQPRGAQLSLAQIVLVVAPGFILYGYNQSSIGGLLSLPSWTETFPEIDTTHTQGATKSQNATLQGLVVATFVMGALVGCMACMYLGDILGRRKCIFIAAMLTLIGEVICMSSVGLGQLVFGRVTIGCAIGIISSTIPVWQAECSPPAHRGKHVVLDGVFTCLGFALASWVNLGSSQANVSNPSITWRLPLAVPIIFSALLMPGIYVMPESPRWLIKVGRFEQASEVLSLLKDLPVNDPIIINEVADMRKALESDTTKKATLRDMFTMETDKLFYRFCLCILLQFYQQMSGSNLISVYAPVIFEQNLKLSSRKARLFAGGTLTWKFLSSFVAFFTIDRFGRKALFMFSGLGMGVCMLILAITTGYSSENAVASYVSVIVIFLYNFFVPIGFLGANFLYCAEVAPVSLRVGMSAISTANHWLWNFVVVMSTPVAIASIGHWYFILYATIGLSIPLVVWLWFPETMGQTLEEIDQVFRLNEGFRNIVNASVKGSRDNKKTPDIKMAIKEKDNILRQDLP</sequence>
<feature type="transmembrane region" description="Helical" evidence="8">
    <location>
        <begin position="157"/>
        <end position="176"/>
    </location>
</feature>
<feature type="transmembrane region" description="Helical" evidence="8">
    <location>
        <begin position="70"/>
        <end position="89"/>
    </location>
</feature>
<dbReference type="EMBL" id="UNSH01000060">
    <property type="protein sequence ID" value="SZF03925.1"/>
    <property type="molecule type" value="Genomic_DNA"/>
</dbReference>
<dbReference type="PANTHER" id="PTHR48022:SF45">
    <property type="entry name" value="MAJOR FACILITATOR SUPERFAMILY (MFS) PROFILE DOMAIN-CONTAINING PROTEIN-RELATED"/>
    <property type="match status" value="1"/>
</dbReference>
<dbReference type="InterPro" id="IPR005828">
    <property type="entry name" value="MFS_sugar_transport-like"/>
</dbReference>
<keyword evidence="5 8" id="KW-1133">Transmembrane helix</keyword>
<feature type="transmembrane region" description="Helical" evidence="8">
    <location>
        <begin position="98"/>
        <end position="117"/>
    </location>
</feature>
<dbReference type="InterPro" id="IPR020846">
    <property type="entry name" value="MFS_dom"/>
</dbReference>
<feature type="transmembrane region" description="Helical" evidence="8">
    <location>
        <begin position="423"/>
        <end position="440"/>
    </location>
</feature>
<feature type="transmembrane region" description="Helical" evidence="8">
    <location>
        <begin position="188"/>
        <end position="210"/>
    </location>
</feature>
<feature type="transmembrane region" description="Helical" evidence="8">
    <location>
        <begin position="12"/>
        <end position="30"/>
    </location>
</feature>
<dbReference type="Gene3D" id="1.20.1250.20">
    <property type="entry name" value="MFS general substrate transporter like domains"/>
    <property type="match status" value="1"/>
</dbReference>
<organism evidence="10 11">
    <name type="scientific">Blumeria hordei</name>
    <name type="common">Barley powdery mildew</name>
    <name type="synonym">Blumeria graminis f. sp. hordei</name>
    <dbReference type="NCBI Taxonomy" id="2867405"/>
    <lineage>
        <taxon>Eukaryota</taxon>
        <taxon>Fungi</taxon>
        <taxon>Dikarya</taxon>
        <taxon>Ascomycota</taxon>
        <taxon>Pezizomycotina</taxon>
        <taxon>Leotiomycetes</taxon>
        <taxon>Erysiphales</taxon>
        <taxon>Erysiphaceae</taxon>
        <taxon>Blumeria</taxon>
    </lineage>
</organism>
<evidence type="ECO:0000256" key="3">
    <source>
        <dbReference type="ARBA" id="ARBA00022448"/>
    </source>
</evidence>
<dbReference type="InterPro" id="IPR036259">
    <property type="entry name" value="MFS_trans_sf"/>
</dbReference>
<dbReference type="PROSITE" id="PS50850">
    <property type="entry name" value="MFS"/>
    <property type="match status" value="1"/>
</dbReference>
<evidence type="ECO:0000256" key="5">
    <source>
        <dbReference type="ARBA" id="ARBA00022989"/>
    </source>
</evidence>
<evidence type="ECO:0000256" key="8">
    <source>
        <dbReference type="SAM" id="Phobius"/>
    </source>
</evidence>
<dbReference type="FunFam" id="1.20.1250.20:FF:000090">
    <property type="entry name" value="MFS sugar transporter, putative"/>
    <property type="match status" value="1"/>
</dbReference>
<evidence type="ECO:0000313" key="10">
    <source>
        <dbReference type="EMBL" id="SZF03925.1"/>
    </source>
</evidence>
<dbReference type="PRINTS" id="PR00171">
    <property type="entry name" value="SUGRTRNSPORT"/>
</dbReference>
<feature type="transmembrane region" description="Helical" evidence="8">
    <location>
        <begin position="319"/>
        <end position="339"/>
    </location>
</feature>
<feature type="transmembrane region" description="Helical" evidence="8">
    <location>
        <begin position="346"/>
        <end position="368"/>
    </location>
</feature>
<keyword evidence="4 8" id="KW-0812">Transmembrane</keyword>
<dbReference type="GO" id="GO:0005351">
    <property type="term" value="F:carbohydrate:proton symporter activity"/>
    <property type="evidence" value="ECO:0007669"/>
    <property type="project" value="TreeGrafter"/>
</dbReference>
<keyword evidence="3 7" id="KW-0813">Transport</keyword>
<dbReference type="InterPro" id="IPR003663">
    <property type="entry name" value="Sugar/inositol_transpt"/>
</dbReference>
<reference evidence="10 11" key="1">
    <citation type="submission" date="2017-11" db="EMBL/GenBank/DDBJ databases">
        <authorList>
            <person name="Kracher B."/>
        </authorList>
    </citation>
    <scope>NUCLEOTIDE SEQUENCE [LARGE SCALE GENOMIC DNA]</scope>
    <source>
        <strain evidence="10 11">RACE1</strain>
    </source>
</reference>
<evidence type="ECO:0000256" key="2">
    <source>
        <dbReference type="ARBA" id="ARBA00010992"/>
    </source>
</evidence>
<evidence type="ECO:0000256" key="4">
    <source>
        <dbReference type="ARBA" id="ARBA00022692"/>
    </source>
</evidence>
<evidence type="ECO:0000256" key="1">
    <source>
        <dbReference type="ARBA" id="ARBA00004141"/>
    </source>
</evidence>